<evidence type="ECO:0000256" key="1">
    <source>
        <dbReference type="ARBA" id="ARBA00001286"/>
    </source>
</evidence>
<dbReference type="SUPFAM" id="SSF46767">
    <property type="entry name" value="Methylated DNA-protein cysteine methyltransferase, C-terminal domain"/>
    <property type="match status" value="1"/>
</dbReference>
<keyword evidence="5 8" id="KW-0227">DNA damage</keyword>
<evidence type="ECO:0000256" key="2">
    <source>
        <dbReference type="ARBA" id="ARBA00022490"/>
    </source>
</evidence>
<comment type="catalytic activity">
    <reaction evidence="1 8">
        <text>a 4-O-methyl-thymidine in DNA + L-cysteinyl-[protein] = a thymidine in DNA + S-methyl-L-cysteinyl-[protein]</text>
        <dbReference type="Rhea" id="RHEA:53428"/>
        <dbReference type="Rhea" id="RHEA-COMP:10131"/>
        <dbReference type="Rhea" id="RHEA-COMP:10132"/>
        <dbReference type="Rhea" id="RHEA-COMP:13555"/>
        <dbReference type="Rhea" id="RHEA-COMP:13556"/>
        <dbReference type="ChEBI" id="CHEBI:29950"/>
        <dbReference type="ChEBI" id="CHEBI:82612"/>
        <dbReference type="ChEBI" id="CHEBI:137386"/>
        <dbReference type="ChEBI" id="CHEBI:137387"/>
        <dbReference type="EC" id="2.1.1.63"/>
    </reaction>
</comment>
<keyword evidence="6 8" id="KW-0234">DNA repair</keyword>
<dbReference type="Gene3D" id="1.10.10.10">
    <property type="entry name" value="Winged helix-like DNA-binding domain superfamily/Winged helix DNA-binding domain"/>
    <property type="match status" value="1"/>
</dbReference>
<comment type="miscellaneous">
    <text evidence="8">This enzyme catalyzes only one turnover and therefore is not strictly catalytic. According to one definition, an enzyme is a biocatalyst that acts repeatedly and over many reaction cycles.</text>
</comment>
<feature type="active site" description="Nucleophile; methyl group acceptor" evidence="8">
    <location>
        <position position="141"/>
    </location>
</feature>
<dbReference type="InterPro" id="IPR036217">
    <property type="entry name" value="MethylDNA_cys_MeTrfase_DNAb"/>
</dbReference>
<dbReference type="Pfam" id="PF01035">
    <property type="entry name" value="DNA_binding_1"/>
    <property type="match status" value="1"/>
</dbReference>
<gene>
    <name evidence="11" type="ORF">GCM10022268_13330</name>
</gene>
<keyword evidence="12" id="KW-1185">Reference proteome</keyword>
<dbReference type="PANTHER" id="PTHR10815:SF5">
    <property type="entry name" value="METHYLATED-DNA--PROTEIN-CYSTEINE METHYLTRANSFERASE"/>
    <property type="match status" value="1"/>
</dbReference>
<keyword evidence="4 8" id="KW-0808">Transferase</keyword>
<dbReference type="HAMAP" id="MF_00772">
    <property type="entry name" value="OGT"/>
    <property type="match status" value="1"/>
</dbReference>
<feature type="domain" description="Methylguanine DNA methyltransferase ribonuclease-like" evidence="10">
    <location>
        <begin position="18"/>
        <end position="85"/>
    </location>
</feature>
<dbReference type="SUPFAM" id="SSF53155">
    <property type="entry name" value="Methylated DNA-protein cysteine methyltransferase domain"/>
    <property type="match status" value="1"/>
</dbReference>
<dbReference type="PROSITE" id="PS00374">
    <property type="entry name" value="MGMT"/>
    <property type="match status" value="1"/>
</dbReference>
<protein>
    <recommendedName>
        <fullName evidence="8">Methylated-DNA--protein-cysteine methyltransferase</fullName>
        <ecNumber evidence="8">2.1.1.63</ecNumber>
    </recommendedName>
    <alternativeName>
        <fullName evidence="8">6-O-methylguanine-DNA methyltransferase</fullName>
        <shortName evidence="8">MGMT</shortName>
    </alternativeName>
    <alternativeName>
        <fullName evidence="8">O-6-methylguanine-DNA-alkyltransferase</fullName>
    </alternativeName>
</protein>
<evidence type="ECO:0000259" key="10">
    <source>
        <dbReference type="Pfam" id="PF02870"/>
    </source>
</evidence>
<dbReference type="Pfam" id="PF02870">
    <property type="entry name" value="Methyltransf_1N"/>
    <property type="match status" value="1"/>
</dbReference>
<dbReference type="EMBL" id="BAABBF010000003">
    <property type="protein sequence ID" value="GAA3705058.1"/>
    <property type="molecule type" value="Genomic_DNA"/>
</dbReference>
<dbReference type="CDD" id="cd06445">
    <property type="entry name" value="ATase"/>
    <property type="match status" value="1"/>
</dbReference>
<evidence type="ECO:0000256" key="7">
    <source>
        <dbReference type="ARBA" id="ARBA00049348"/>
    </source>
</evidence>
<reference evidence="12" key="1">
    <citation type="journal article" date="2019" name="Int. J. Syst. Evol. Microbiol.">
        <title>The Global Catalogue of Microorganisms (GCM) 10K type strain sequencing project: providing services to taxonomists for standard genome sequencing and annotation.</title>
        <authorList>
            <consortium name="The Broad Institute Genomics Platform"/>
            <consortium name="The Broad Institute Genome Sequencing Center for Infectious Disease"/>
            <person name="Wu L."/>
            <person name="Ma J."/>
        </authorList>
    </citation>
    <scope>NUCLEOTIDE SEQUENCE [LARGE SCALE GENOMIC DNA]</scope>
    <source>
        <strain evidence="12">JCM 17498</strain>
    </source>
</reference>
<dbReference type="NCBIfam" id="TIGR00589">
    <property type="entry name" value="ogt"/>
    <property type="match status" value="1"/>
</dbReference>
<keyword evidence="3 8" id="KW-0489">Methyltransferase</keyword>
<comment type="catalytic activity">
    <reaction evidence="7 8">
        <text>a 6-O-methyl-2'-deoxyguanosine in DNA + L-cysteinyl-[protein] = S-methyl-L-cysteinyl-[protein] + a 2'-deoxyguanosine in DNA</text>
        <dbReference type="Rhea" id="RHEA:24000"/>
        <dbReference type="Rhea" id="RHEA-COMP:10131"/>
        <dbReference type="Rhea" id="RHEA-COMP:10132"/>
        <dbReference type="Rhea" id="RHEA-COMP:11367"/>
        <dbReference type="Rhea" id="RHEA-COMP:11368"/>
        <dbReference type="ChEBI" id="CHEBI:29950"/>
        <dbReference type="ChEBI" id="CHEBI:82612"/>
        <dbReference type="ChEBI" id="CHEBI:85445"/>
        <dbReference type="ChEBI" id="CHEBI:85448"/>
        <dbReference type="EC" id="2.1.1.63"/>
    </reaction>
</comment>
<evidence type="ECO:0000259" key="9">
    <source>
        <dbReference type="Pfam" id="PF01035"/>
    </source>
</evidence>
<evidence type="ECO:0000256" key="3">
    <source>
        <dbReference type="ARBA" id="ARBA00022603"/>
    </source>
</evidence>
<evidence type="ECO:0000313" key="11">
    <source>
        <dbReference type="EMBL" id="GAA3705058.1"/>
    </source>
</evidence>
<sequence>MTPMGDRHAPAVSLPARTVASPVGALTLVADQGRLVAVLWPDDRAGRVRLPPLYDHPTEPVLAEAAIQLAAYFAGRRRHFDLPLAFYGTPFQRRVWLALQTIPYGETRSYAAIAAQIDSAAAVRAVGAANGRNPLSIVVPCHRVIGSGGRLTGFAGGLTAKQYLLSFESGMPALPFG</sequence>
<dbReference type="PANTHER" id="PTHR10815">
    <property type="entry name" value="METHYLATED-DNA--PROTEIN-CYSTEINE METHYLTRANSFERASE"/>
    <property type="match status" value="1"/>
</dbReference>
<comment type="caution">
    <text evidence="11">The sequence shown here is derived from an EMBL/GenBank/DDBJ whole genome shotgun (WGS) entry which is preliminary data.</text>
</comment>
<name>A0ABP7DKP2_9SPHN</name>
<organism evidence="11 12">
    <name type="scientific">Sphingomonas cynarae</name>
    <dbReference type="NCBI Taxonomy" id="930197"/>
    <lineage>
        <taxon>Bacteria</taxon>
        <taxon>Pseudomonadati</taxon>
        <taxon>Pseudomonadota</taxon>
        <taxon>Alphaproteobacteria</taxon>
        <taxon>Sphingomonadales</taxon>
        <taxon>Sphingomonadaceae</taxon>
        <taxon>Sphingomonas</taxon>
    </lineage>
</organism>
<feature type="domain" description="Methylated-DNA-[protein]-cysteine S-methyltransferase DNA binding" evidence="9">
    <location>
        <begin position="90"/>
        <end position="169"/>
    </location>
</feature>
<keyword evidence="2 8" id="KW-0963">Cytoplasm</keyword>
<dbReference type="InterPro" id="IPR036388">
    <property type="entry name" value="WH-like_DNA-bd_sf"/>
</dbReference>
<evidence type="ECO:0000256" key="4">
    <source>
        <dbReference type="ARBA" id="ARBA00022679"/>
    </source>
</evidence>
<dbReference type="EC" id="2.1.1.63" evidence="8"/>
<dbReference type="InterPro" id="IPR014048">
    <property type="entry name" value="MethylDNA_cys_MeTrfase_DNA-bd"/>
</dbReference>
<dbReference type="InterPro" id="IPR001497">
    <property type="entry name" value="MethylDNA_cys_MeTrfase_AS"/>
</dbReference>
<dbReference type="InterPro" id="IPR008332">
    <property type="entry name" value="MethylG_MeTrfase_N"/>
</dbReference>
<comment type="similarity">
    <text evidence="8">Belongs to the MGMT family.</text>
</comment>
<dbReference type="InterPro" id="IPR036631">
    <property type="entry name" value="MGMT_N_sf"/>
</dbReference>
<dbReference type="Proteomes" id="UP001500523">
    <property type="component" value="Unassembled WGS sequence"/>
</dbReference>
<comment type="function">
    <text evidence="8">Involved in the cellular defense against the biological effects of O6-methylguanine (O6-MeG) and O4-methylthymine (O4-MeT) in DNA. Repairs the methylated nucleobase in DNA by stoichiometrically transferring the methyl group to a cysteine residue in the enzyme. This is a suicide reaction: the enzyme is irreversibly inactivated.</text>
</comment>
<dbReference type="Gene3D" id="3.30.160.70">
    <property type="entry name" value="Methylated DNA-protein cysteine methyltransferase domain"/>
    <property type="match status" value="1"/>
</dbReference>
<evidence type="ECO:0000256" key="6">
    <source>
        <dbReference type="ARBA" id="ARBA00023204"/>
    </source>
</evidence>
<evidence type="ECO:0000313" key="12">
    <source>
        <dbReference type="Proteomes" id="UP001500523"/>
    </source>
</evidence>
<dbReference type="InterPro" id="IPR023546">
    <property type="entry name" value="MGMT"/>
</dbReference>
<proteinExistence type="inferred from homology"/>
<evidence type="ECO:0000256" key="5">
    <source>
        <dbReference type="ARBA" id="ARBA00022763"/>
    </source>
</evidence>
<evidence type="ECO:0000256" key="8">
    <source>
        <dbReference type="HAMAP-Rule" id="MF_00772"/>
    </source>
</evidence>
<accession>A0ABP7DKP2</accession>
<comment type="subcellular location">
    <subcellularLocation>
        <location evidence="8">Cytoplasm</location>
    </subcellularLocation>
</comment>